<evidence type="ECO:0000256" key="3">
    <source>
        <dbReference type="ARBA" id="ARBA00022605"/>
    </source>
</evidence>
<dbReference type="InterPro" id="IPR050103">
    <property type="entry name" value="Class-III_PLP-dep_AT"/>
</dbReference>
<evidence type="ECO:0000256" key="1">
    <source>
        <dbReference type="ARBA" id="ARBA00001933"/>
    </source>
</evidence>
<dbReference type="PIRSF" id="PIRSF000521">
    <property type="entry name" value="Transaminase_4ab_Lys_Orn"/>
    <property type="match status" value="1"/>
</dbReference>
<dbReference type="GO" id="GO:0008483">
    <property type="term" value="F:transaminase activity"/>
    <property type="evidence" value="ECO:0007669"/>
    <property type="project" value="UniProtKB-KW"/>
</dbReference>
<comment type="similarity">
    <text evidence="7">Belongs to the class-III pyridoxal-phosphate-dependent aminotransferase family.</text>
</comment>
<dbReference type="Gene3D" id="3.40.640.10">
    <property type="entry name" value="Type I PLP-dependent aspartate aminotransferase-like (Major domain)"/>
    <property type="match status" value="1"/>
</dbReference>
<keyword evidence="4" id="KW-0808">Transferase</keyword>
<evidence type="ECO:0000313" key="8">
    <source>
        <dbReference type="EMBL" id="HIU42893.1"/>
    </source>
</evidence>
<dbReference type="EMBL" id="DVMR01000013">
    <property type="protein sequence ID" value="HIU42893.1"/>
    <property type="molecule type" value="Genomic_DNA"/>
</dbReference>
<reference evidence="8" key="2">
    <citation type="journal article" date="2021" name="PeerJ">
        <title>Extensive microbial diversity within the chicken gut microbiome revealed by metagenomics and culture.</title>
        <authorList>
            <person name="Gilroy R."/>
            <person name="Ravi A."/>
            <person name="Getino M."/>
            <person name="Pursley I."/>
            <person name="Horton D.L."/>
            <person name="Alikhan N.F."/>
            <person name="Baker D."/>
            <person name="Gharbi K."/>
            <person name="Hall N."/>
            <person name="Watson M."/>
            <person name="Adriaenssens E.M."/>
            <person name="Foster-Nyarko E."/>
            <person name="Jarju S."/>
            <person name="Secka A."/>
            <person name="Antonio M."/>
            <person name="Oren A."/>
            <person name="Chaudhuri R.R."/>
            <person name="La Ragione R."/>
            <person name="Hildebrand F."/>
            <person name="Pallen M.J."/>
        </authorList>
    </citation>
    <scope>NUCLEOTIDE SEQUENCE</scope>
    <source>
        <strain evidence="8">CHK191-8634</strain>
    </source>
</reference>
<name>A0A9D1ISS1_9CLOT</name>
<dbReference type="InterPro" id="IPR015422">
    <property type="entry name" value="PyrdxlP-dep_Trfase_small"/>
</dbReference>
<dbReference type="PANTHER" id="PTHR11986:SF79">
    <property type="entry name" value="ACETYLORNITHINE AMINOTRANSFERASE, MITOCHONDRIAL"/>
    <property type="match status" value="1"/>
</dbReference>
<comment type="caution">
    <text evidence="8">The sequence shown here is derived from an EMBL/GenBank/DDBJ whole genome shotgun (WGS) entry which is preliminary data.</text>
</comment>
<dbReference type="InterPro" id="IPR015424">
    <property type="entry name" value="PyrdxlP-dep_Trfase"/>
</dbReference>
<dbReference type="PANTHER" id="PTHR11986">
    <property type="entry name" value="AMINOTRANSFERASE CLASS III"/>
    <property type="match status" value="1"/>
</dbReference>
<organism evidence="8 9">
    <name type="scientific">Candidatus Ventrousia excrementavium</name>
    <dbReference type="NCBI Taxonomy" id="2840961"/>
    <lineage>
        <taxon>Bacteria</taxon>
        <taxon>Bacillati</taxon>
        <taxon>Bacillota</taxon>
        <taxon>Clostridia</taxon>
        <taxon>Eubacteriales</taxon>
        <taxon>Clostridiaceae</taxon>
        <taxon>Clostridiaceae incertae sedis</taxon>
        <taxon>Candidatus Ventrousia</taxon>
    </lineage>
</organism>
<dbReference type="SUPFAM" id="SSF53383">
    <property type="entry name" value="PLP-dependent transferases"/>
    <property type="match status" value="1"/>
</dbReference>
<reference evidence="8" key="1">
    <citation type="submission" date="2020-10" db="EMBL/GenBank/DDBJ databases">
        <authorList>
            <person name="Gilroy R."/>
        </authorList>
    </citation>
    <scope>NUCLEOTIDE SEQUENCE</scope>
    <source>
        <strain evidence="8">CHK191-8634</strain>
    </source>
</reference>
<dbReference type="Pfam" id="PF00202">
    <property type="entry name" value="Aminotran_3"/>
    <property type="match status" value="1"/>
</dbReference>
<evidence type="ECO:0000256" key="7">
    <source>
        <dbReference type="RuleBase" id="RU003560"/>
    </source>
</evidence>
<dbReference type="GO" id="GO:0030170">
    <property type="term" value="F:pyridoxal phosphate binding"/>
    <property type="evidence" value="ECO:0007669"/>
    <property type="project" value="InterPro"/>
</dbReference>
<dbReference type="FunFam" id="3.40.640.10:FF:000004">
    <property type="entry name" value="Acetylornithine aminotransferase"/>
    <property type="match status" value="1"/>
</dbReference>
<dbReference type="InterPro" id="IPR049704">
    <property type="entry name" value="Aminotrans_3_PPA_site"/>
</dbReference>
<dbReference type="NCBIfam" id="TIGR00707">
    <property type="entry name" value="argD"/>
    <property type="match status" value="1"/>
</dbReference>
<dbReference type="CDD" id="cd00610">
    <property type="entry name" value="OAT_like"/>
    <property type="match status" value="1"/>
</dbReference>
<keyword evidence="5 7" id="KW-0663">Pyridoxal phosphate</keyword>
<evidence type="ECO:0000256" key="4">
    <source>
        <dbReference type="ARBA" id="ARBA00022679"/>
    </source>
</evidence>
<evidence type="ECO:0000313" key="9">
    <source>
        <dbReference type="Proteomes" id="UP000824073"/>
    </source>
</evidence>
<dbReference type="Gene3D" id="3.90.1150.10">
    <property type="entry name" value="Aspartate Aminotransferase, domain 1"/>
    <property type="match status" value="1"/>
</dbReference>
<dbReference type="PROSITE" id="PS00600">
    <property type="entry name" value="AA_TRANSFER_CLASS_3"/>
    <property type="match status" value="1"/>
</dbReference>
<dbReference type="InterPro" id="IPR005814">
    <property type="entry name" value="Aminotrans_3"/>
</dbReference>
<dbReference type="GO" id="GO:0006526">
    <property type="term" value="P:L-arginine biosynthetic process"/>
    <property type="evidence" value="ECO:0007669"/>
    <property type="project" value="UniProtKB-ARBA"/>
</dbReference>
<dbReference type="GO" id="GO:0042802">
    <property type="term" value="F:identical protein binding"/>
    <property type="evidence" value="ECO:0007669"/>
    <property type="project" value="TreeGrafter"/>
</dbReference>
<dbReference type="AlphaFoldDB" id="A0A9D1ISS1"/>
<comment type="pathway">
    <text evidence="6">Amino-acid biosynthesis.</text>
</comment>
<evidence type="ECO:0000256" key="2">
    <source>
        <dbReference type="ARBA" id="ARBA00022576"/>
    </source>
</evidence>
<evidence type="ECO:0000256" key="5">
    <source>
        <dbReference type="ARBA" id="ARBA00022898"/>
    </source>
</evidence>
<comment type="cofactor">
    <cofactor evidence="1">
        <name>pyridoxal 5'-phosphate</name>
        <dbReference type="ChEBI" id="CHEBI:597326"/>
    </cofactor>
</comment>
<sequence>MLTQKEVQQLDEQYIAHTYARYAVPLAQGSGAQCRDFDGKTYIDFGSGIGVNSLGFCDPAWAQAVAEQARTLSHCSNYFATEPSVLLAQEVCRRTGMSKVFFANSGAEANEGAIKAARKYASQKGKAGGKIVTLVNSFHGRTMTTLTATGQKEMHVDFAPFMPGFDYAQAGNLEDTLQKLDGAVAVMMEMIQGEGGVNMLEKEYVTAVADYCHAHDILIIDDEVQTGAGRTGAFLCCEHYGLHPDIVTMAKGLGGGLPIGAVLLSEKVQGVFSPGSHGSTFGGNPIVCAGALAVLKQMDDAFMQAVAHKGEMMKKALLSMPGVEAVSGCGLMIGVSLKQGTAKEAAAKCLEKGLIVLTAKDKVRLLPPLNIAQEHIDAGLAILGQVLAELA</sequence>
<accession>A0A9D1ISS1</accession>
<keyword evidence="3" id="KW-0028">Amino-acid biosynthesis</keyword>
<protein>
    <submittedName>
        <fullName evidence="8">Acetylornithine/succinylornithine family transaminase</fullName>
    </submittedName>
</protein>
<dbReference type="Proteomes" id="UP000824073">
    <property type="component" value="Unassembled WGS sequence"/>
</dbReference>
<evidence type="ECO:0000256" key="6">
    <source>
        <dbReference type="ARBA" id="ARBA00029440"/>
    </source>
</evidence>
<keyword evidence="2" id="KW-0032">Aminotransferase</keyword>
<dbReference type="InterPro" id="IPR004636">
    <property type="entry name" value="AcOrn/SuccOrn_fam"/>
</dbReference>
<proteinExistence type="inferred from homology"/>
<gene>
    <name evidence="8" type="ORF">IAB67_01190</name>
</gene>
<dbReference type="InterPro" id="IPR015421">
    <property type="entry name" value="PyrdxlP-dep_Trfase_major"/>
</dbReference>